<dbReference type="SUPFAM" id="SSF52540">
    <property type="entry name" value="P-loop containing nucleoside triphosphate hydrolases"/>
    <property type="match status" value="1"/>
</dbReference>
<dbReference type="InterPro" id="IPR018449">
    <property type="entry name" value="NIL_domain"/>
</dbReference>
<dbReference type="GO" id="GO:0016887">
    <property type="term" value="F:ATP hydrolysis activity"/>
    <property type="evidence" value="ECO:0007669"/>
    <property type="project" value="InterPro"/>
</dbReference>
<keyword evidence="7" id="KW-0029">Amino-acid transport</keyword>
<evidence type="ECO:0000259" key="9">
    <source>
        <dbReference type="PROSITE" id="PS50893"/>
    </source>
</evidence>
<dbReference type="Pfam" id="PF09383">
    <property type="entry name" value="NIL"/>
    <property type="match status" value="1"/>
</dbReference>
<dbReference type="PROSITE" id="PS50893">
    <property type="entry name" value="ABC_TRANSPORTER_2"/>
    <property type="match status" value="1"/>
</dbReference>
<keyword evidence="2" id="KW-0813">Transport</keyword>
<organism evidence="10 11">
    <name type="scientific">Candidatus Carbonibacillus altaicus</name>
    <dbReference type="NCBI Taxonomy" id="2163959"/>
    <lineage>
        <taxon>Bacteria</taxon>
        <taxon>Bacillati</taxon>
        <taxon>Bacillota</taxon>
        <taxon>Bacilli</taxon>
        <taxon>Bacillales</taxon>
        <taxon>Candidatus Carbonibacillus</taxon>
    </lineage>
</organism>
<evidence type="ECO:0000313" key="10">
    <source>
        <dbReference type="EMBL" id="PTQ57230.1"/>
    </source>
</evidence>
<dbReference type="InterPro" id="IPR003439">
    <property type="entry name" value="ABC_transporter-like_ATP-bd"/>
</dbReference>
<dbReference type="PANTHER" id="PTHR43166">
    <property type="entry name" value="AMINO ACID IMPORT ATP-BINDING PROTEIN"/>
    <property type="match status" value="1"/>
</dbReference>
<comment type="caution">
    <text evidence="10">The sequence shown here is derived from an EMBL/GenBank/DDBJ whole genome shotgun (WGS) entry which is preliminary data.</text>
</comment>
<dbReference type="PANTHER" id="PTHR43166:SF30">
    <property type="entry name" value="METHIONINE IMPORT ATP-BINDING PROTEIN METN"/>
    <property type="match status" value="1"/>
</dbReference>
<name>A0A2R6Y3G7_9BACL</name>
<dbReference type="GO" id="GO:0006865">
    <property type="term" value="P:amino acid transport"/>
    <property type="evidence" value="ECO:0007669"/>
    <property type="project" value="UniProtKB-KW"/>
</dbReference>
<gene>
    <name evidence="10" type="ORF">BSOLF_1995</name>
</gene>
<evidence type="ECO:0000256" key="4">
    <source>
        <dbReference type="ARBA" id="ARBA00022741"/>
    </source>
</evidence>
<evidence type="ECO:0000313" key="11">
    <source>
        <dbReference type="Proteomes" id="UP000244338"/>
    </source>
</evidence>
<evidence type="ECO:0000256" key="2">
    <source>
        <dbReference type="ARBA" id="ARBA00022448"/>
    </source>
</evidence>
<keyword evidence="5 10" id="KW-0067">ATP-binding</keyword>
<reference evidence="11" key="1">
    <citation type="journal article" date="2018" name="Sci. Rep.">
        <title>Lignite coal burning seam in the remote Altai Mountains harbors a hydrogen-driven thermophilic microbial community.</title>
        <authorList>
            <person name="Kadnikov V.V."/>
            <person name="Mardanov A.V."/>
            <person name="Ivasenko D.A."/>
            <person name="Antsiferov D.V."/>
            <person name="Beletsky A.V."/>
            <person name="Karnachuk O.V."/>
            <person name="Ravin N.V."/>
        </authorList>
    </citation>
    <scope>NUCLEOTIDE SEQUENCE [LARGE SCALE GENOMIC DNA]</scope>
</reference>
<comment type="similarity">
    <text evidence="1">Belongs to the ABC transporter superfamily.</text>
</comment>
<dbReference type="Gene3D" id="3.40.50.300">
    <property type="entry name" value="P-loop containing nucleotide triphosphate hydrolases"/>
    <property type="match status" value="1"/>
</dbReference>
<dbReference type="Proteomes" id="UP000244338">
    <property type="component" value="Unassembled WGS sequence"/>
</dbReference>
<protein>
    <submittedName>
        <fullName evidence="10">Methionine ABC transporter ATP-binding protein</fullName>
    </submittedName>
</protein>
<evidence type="ECO:0000256" key="7">
    <source>
        <dbReference type="ARBA" id="ARBA00022970"/>
    </source>
</evidence>
<dbReference type="SMART" id="SM00382">
    <property type="entry name" value="AAA"/>
    <property type="match status" value="1"/>
</dbReference>
<dbReference type="SUPFAM" id="SSF55021">
    <property type="entry name" value="ACT-like"/>
    <property type="match status" value="1"/>
</dbReference>
<keyword evidence="6" id="KW-1278">Translocase</keyword>
<dbReference type="InterPro" id="IPR017871">
    <property type="entry name" value="ABC_transporter-like_CS"/>
</dbReference>
<dbReference type="SMART" id="SM00930">
    <property type="entry name" value="NIL"/>
    <property type="match status" value="1"/>
</dbReference>
<feature type="domain" description="ABC transporter" evidence="9">
    <location>
        <begin position="43"/>
        <end position="283"/>
    </location>
</feature>
<dbReference type="InterPro" id="IPR045865">
    <property type="entry name" value="ACT-like_dom_sf"/>
</dbReference>
<proteinExistence type="inferred from homology"/>
<evidence type="ECO:0000256" key="8">
    <source>
        <dbReference type="ARBA" id="ARBA00023136"/>
    </source>
</evidence>
<dbReference type="CDD" id="cd03258">
    <property type="entry name" value="ABC_MetN_methionine_transporter"/>
    <property type="match status" value="1"/>
</dbReference>
<dbReference type="InterPro" id="IPR003593">
    <property type="entry name" value="AAA+_ATPase"/>
</dbReference>
<accession>A0A2R6Y3G7</accession>
<evidence type="ECO:0000256" key="1">
    <source>
        <dbReference type="ARBA" id="ARBA00005417"/>
    </source>
</evidence>
<evidence type="ECO:0000256" key="6">
    <source>
        <dbReference type="ARBA" id="ARBA00022967"/>
    </source>
</evidence>
<evidence type="ECO:0000256" key="5">
    <source>
        <dbReference type="ARBA" id="ARBA00022840"/>
    </source>
</evidence>
<dbReference type="GO" id="GO:0005886">
    <property type="term" value="C:plasma membrane"/>
    <property type="evidence" value="ECO:0007669"/>
    <property type="project" value="UniProtKB-ARBA"/>
</dbReference>
<dbReference type="AlphaFoldDB" id="A0A2R6Y3G7"/>
<dbReference type="PROSITE" id="PS00211">
    <property type="entry name" value="ABC_TRANSPORTER_1"/>
    <property type="match status" value="1"/>
</dbReference>
<dbReference type="Pfam" id="PF00005">
    <property type="entry name" value="ABC_tran"/>
    <property type="match status" value="1"/>
</dbReference>
<dbReference type="InterPro" id="IPR041701">
    <property type="entry name" value="MetN_ABC"/>
</dbReference>
<dbReference type="Gene3D" id="3.30.70.260">
    <property type="match status" value="1"/>
</dbReference>
<dbReference type="InterPro" id="IPR050086">
    <property type="entry name" value="MetN_ABC_transporter-like"/>
</dbReference>
<sequence length="394" mass="43864">MNDKGMTMKSKEMAVNDKGMAVKNKEMAINSKGGHAEESESFIRLKHVKKLYYPGTKREIAALKGIDLDIEKGEIFGVIGYSGAGKSTLIRLINALEKPTDGEVWVGGVNMATLTGDALRRKRMKIGMIFQHFNLLWSRTALENVLFPLELAGWPRARATQRARELLDIVSLSHRKDAYPARLSGGEKQRVGIARALANEPDLLLSDEATSALDPKTTDDILELLLSINRTLGITIVLITHEMRVIEKICDRVAVLDEGVIKEVGRVRDVFAKPQSAIAKRFVAEALDAEDVLMRETARGPVSEPATDRLLTSSGETRRWRLIFVGEVAERPVITELIRQHAVEINILRGEIKRLKDTPFGTLTVEVSGRLEDIQKARRYLEQTGVIIEPPGEE</sequence>
<dbReference type="FunFam" id="3.40.50.300:FF:000056">
    <property type="entry name" value="Cell division ATP-binding protein FtsE"/>
    <property type="match status" value="1"/>
</dbReference>
<keyword evidence="3" id="KW-1003">Cell membrane</keyword>
<keyword evidence="4" id="KW-0547">Nucleotide-binding</keyword>
<dbReference type="GO" id="GO:0005524">
    <property type="term" value="F:ATP binding"/>
    <property type="evidence" value="ECO:0007669"/>
    <property type="project" value="UniProtKB-KW"/>
</dbReference>
<evidence type="ECO:0000256" key="3">
    <source>
        <dbReference type="ARBA" id="ARBA00022475"/>
    </source>
</evidence>
<dbReference type="InterPro" id="IPR027417">
    <property type="entry name" value="P-loop_NTPase"/>
</dbReference>
<keyword evidence="8" id="KW-0472">Membrane</keyword>
<dbReference type="EMBL" id="PEBX01000010">
    <property type="protein sequence ID" value="PTQ57230.1"/>
    <property type="molecule type" value="Genomic_DNA"/>
</dbReference>